<dbReference type="GO" id="GO:0000712">
    <property type="term" value="P:resolution of meiotic recombination intermediates"/>
    <property type="evidence" value="ECO:0007669"/>
    <property type="project" value="TreeGrafter"/>
</dbReference>
<evidence type="ECO:0000256" key="1">
    <source>
        <dbReference type="ARBA" id="ARBA00000185"/>
    </source>
</evidence>
<dbReference type="Gene3D" id="1.10.268.10">
    <property type="entry name" value="Topoisomerase, domain 3"/>
    <property type="match status" value="1"/>
</dbReference>
<dbReference type="Pfam" id="PF00521">
    <property type="entry name" value="DNA_topoisoIV"/>
    <property type="match status" value="1"/>
</dbReference>
<evidence type="ECO:0000256" key="4">
    <source>
        <dbReference type="ARBA" id="ARBA00022741"/>
    </source>
</evidence>
<name>L8GYI5_ACACF</name>
<dbReference type="PANTHER" id="PTHR10169">
    <property type="entry name" value="DNA TOPOISOMERASE/GYRASE"/>
    <property type="match status" value="1"/>
</dbReference>
<evidence type="ECO:0000259" key="9">
    <source>
        <dbReference type="Pfam" id="PF00521"/>
    </source>
</evidence>
<dbReference type="RefSeq" id="XP_004340036.1">
    <property type="nucleotide sequence ID" value="XM_004339988.1"/>
</dbReference>
<comment type="cofactor">
    <cofactor evidence="2">
        <name>Mg(2+)</name>
        <dbReference type="ChEBI" id="CHEBI:18420"/>
    </cofactor>
</comment>
<keyword evidence="11" id="KW-1185">Reference proteome</keyword>
<dbReference type="KEGG" id="acan:ACA1_327240"/>
<evidence type="ECO:0000313" key="11">
    <source>
        <dbReference type="Proteomes" id="UP000011083"/>
    </source>
</evidence>
<dbReference type="EMBL" id="KB007965">
    <property type="protein sequence ID" value="ELR18017.1"/>
    <property type="molecule type" value="Genomic_DNA"/>
</dbReference>
<dbReference type="InterPro" id="IPR002205">
    <property type="entry name" value="Topo_IIA_dom_A"/>
</dbReference>
<keyword evidence="4" id="KW-0547">Nucleotide-binding</keyword>
<dbReference type="GO" id="GO:0005524">
    <property type="term" value="F:ATP binding"/>
    <property type="evidence" value="ECO:0007669"/>
    <property type="project" value="UniProtKB-KW"/>
</dbReference>
<feature type="domain" description="Topo IIA-type catalytic" evidence="9">
    <location>
        <begin position="2"/>
        <end position="121"/>
    </location>
</feature>
<reference evidence="10 11" key="1">
    <citation type="journal article" date="2013" name="Genome Biol.">
        <title>Genome of Acanthamoeba castellanii highlights extensive lateral gene transfer and early evolution of tyrosine kinase signaling.</title>
        <authorList>
            <person name="Clarke M."/>
            <person name="Lohan A.J."/>
            <person name="Liu B."/>
            <person name="Lagkouvardos I."/>
            <person name="Roy S."/>
            <person name="Zafar N."/>
            <person name="Bertelli C."/>
            <person name="Schilde C."/>
            <person name="Kianianmomeni A."/>
            <person name="Burglin T.R."/>
            <person name="Frech C."/>
            <person name="Turcotte B."/>
            <person name="Kopec K.O."/>
            <person name="Synnott J.M."/>
            <person name="Choo C."/>
            <person name="Paponov I."/>
            <person name="Finkler A."/>
            <person name="Soon Heng Tan C."/>
            <person name="Hutchins A.P."/>
            <person name="Weinmeier T."/>
            <person name="Rattei T."/>
            <person name="Chu J.S."/>
            <person name="Gimenez G."/>
            <person name="Irimia M."/>
            <person name="Rigden D.J."/>
            <person name="Fitzpatrick D.A."/>
            <person name="Lorenzo-Morales J."/>
            <person name="Bateman A."/>
            <person name="Chiu C.H."/>
            <person name="Tang P."/>
            <person name="Hegemann P."/>
            <person name="Fromm H."/>
            <person name="Raoult D."/>
            <person name="Greub G."/>
            <person name="Miranda-Saavedra D."/>
            <person name="Chen N."/>
            <person name="Nash P."/>
            <person name="Ginger M.L."/>
            <person name="Horn M."/>
            <person name="Schaap P."/>
            <person name="Caler L."/>
            <person name="Loftus B."/>
        </authorList>
    </citation>
    <scope>NUCLEOTIDE SEQUENCE [LARGE SCALE GENOMIC DNA]</scope>
    <source>
        <strain evidence="10 11">Neff</strain>
    </source>
</reference>
<dbReference type="GeneID" id="14918770"/>
<dbReference type="GO" id="GO:0000819">
    <property type="term" value="P:sister chromatid segregation"/>
    <property type="evidence" value="ECO:0007669"/>
    <property type="project" value="TreeGrafter"/>
</dbReference>
<evidence type="ECO:0000256" key="2">
    <source>
        <dbReference type="ARBA" id="ARBA00001946"/>
    </source>
</evidence>
<dbReference type="VEuPathDB" id="AmoebaDB:ACA1_327240"/>
<evidence type="ECO:0000256" key="6">
    <source>
        <dbReference type="ARBA" id="ARBA00023029"/>
    </source>
</evidence>
<dbReference type="STRING" id="1257118.L8GYI5"/>
<comment type="catalytic activity">
    <reaction evidence="1">
        <text>ATP-dependent breakage, passage and rejoining of double-stranded DNA.</text>
        <dbReference type="EC" id="5.6.2.2"/>
    </reaction>
</comment>
<dbReference type="InterPro" id="IPR050634">
    <property type="entry name" value="DNA_Topoisomerase_II"/>
</dbReference>
<keyword evidence="7" id="KW-0238">DNA-binding</keyword>
<accession>L8GYI5</accession>
<keyword evidence="6" id="KW-0799">Topoisomerase</keyword>
<dbReference type="GO" id="GO:0006265">
    <property type="term" value="P:DNA topological change"/>
    <property type="evidence" value="ECO:0007669"/>
    <property type="project" value="InterPro"/>
</dbReference>
<evidence type="ECO:0000256" key="5">
    <source>
        <dbReference type="ARBA" id="ARBA00022840"/>
    </source>
</evidence>
<sequence>MEHYAKRKEWQLKTMSNELLMISNQARFYELVTEGKLTVINQKKEALLGKLRELNFTPLNSGESVGEEPSSSTGFDYLLRAPLWNLTQERIEQMKEKHNKKRVEVEILHRRQPTDIWQEELRELGDYFHDLAKKDARRH</sequence>
<dbReference type="SUPFAM" id="SSF56719">
    <property type="entry name" value="Type II DNA topoisomerase"/>
    <property type="match status" value="1"/>
</dbReference>
<dbReference type="GO" id="GO:0005634">
    <property type="term" value="C:nucleus"/>
    <property type="evidence" value="ECO:0007669"/>
    <property type="project" value="TreeGrafter"/>
</dbReference>
<evidence type="ECO:0000313" key="10">
    <source>
        <dbReference type="EMBL" id="ELR18017.1"/>
    </source>
</evidence>
<protein>
    <recommendedName>
        <fullName evidence="3">DNA topoisomerase (ATP-hydrolyzing)</fullName>
        <ecNumber evidence="3">5.6.2.2</ecNumber>
    </recommendedName>
</protein>
<keyword evidence="5" id="KW-0067">ATP-binding</keyword>
<dbReference type="AlphaFoldDB" id="L8GYI5"/>
<gene>
    <name evidence="10" type="ORF">ACA1_327240</name>
</gene>
<evidence type="ECO:0000256" key="8">
    <source>
        <dbReference type="ARBA" id="ARBA00023235"/>
    </source>
</evidence>
<dbReference type="GO" id="GO:0003918">
    <property type="term" value="F:DNA topoisomerase type II (double strand cut, ATP-hydrolyzing) activity"/>
    <property type="evidence" value="ECO:0007669"/>
    <property type="project" value="UniProtKB-EC"/>
</dbReference>
<dbReference type="InterPro" id="IPR013757">
    <property type="entry name" value="Topo_IIA_A_a_sf"/>
</dbReference>
<dbReference type="PANTHER" id="PTHR10169:SF38">
    <property type="entry name" value="DNA TOPOISOMERASE 2"/>
    <property type="match status" value="1"/>
</dbReference>
<dbReference type="OrthoDB" id="276498at2759"/>
<dbReference type="OMA" id="MEMFSVE"/>
<dbReference type="Proteomes" id="UP000011083">
    <property type="component" value="Unassembled WGS sequence"/>
</dbReference>
<evidence type="ECO:0000256" key="7">
    <source>
        <dbReference type="ARBA" id="ARBA00023125"/>
    </source>
</evidence>
<proteinExistence type="predicted"/>
<organism evidence="10 11">
    <name type="scientific">Acanthamoeba castellanii (strain ATCC 30010 / Neff)</name>
    <dbReference type="NCBI Taxonomy" id="1257118"/>
    <lineage>
        <taxon>Eukaryota</taxon>
        <taxon>Amoebozoa</taxon>
        <taxon>Discosea</taxon>
        <taxon>Longamoebia</taxon>
        <taxon>Centramoebida</taxon>
        <taxon>Acanthamoebidae</taxon>
        <taxon>Acanthamoeba</taxon>
    </lineage>
</organism>
<dbReference type="EC" id="5.6.2.2" evidence="3"/>
<dbReference type="InterPro" id="IPR013760">
    <property type="entry name" value="Topo_IIA-like_dom_sf"/>
</dbReference>
<keyword evidence="8 10" id="KW-0413">Isomerase</keyword>
<dbReference type="GO" id="GO:0003677">
    <property type="term" value="F:DNA binding"/>
    <property type="evidence" value="ECO:0007669"/>
    <property type="project" value="UniProtKB-KW"/>
</dbReference>
<evidence type="ECO:0000256" key="3">
    <source>
        <dbReference type="ARBA" id="ARBA00012895"/>
    </source>
</evidence>